<feature type="compositionally biased region" description="Acidic residues" evidence="1">
    <location>
        <begin position="169"/>
        <end position="191"/>
    </location>
</feature>
<feature type="compositionally biased region" description="Basic residues" evidence="1">
    <location>
        <begin position="48"/>
        <end position="57"/>
    </location>
</feature>
<keyword evidence="3" id="KW-1185">Reference proteome</keyword>
<proteinExistence type="predicted"/>
<feature type="region of interest" description="Disordered" evidence="1">
    <location>
        <begin position="168"/>
        <end position="213"/>
    </location>
</feature>
<accession>A0A2Z7B550</accession>
<feature type="region of interest" description="Disordered" evidence="1">
    <location>
        <begin position="39"/>
        <end position="66"/>
    </location>
</feature>
<protein>
    <submittedName>
        <fullName evidence="2">Uncharacterized protein</fullName>
    </submittedName>
</protein>
<dbReference type="PANTHER" id="PTHR33448:SF3">
    <property type="entry name" value="OS09G0370000 PROTEIN"/>
    <property type="match status" value="1"/>
</dbReference>
<dbReference type="Proteomes" id="UP000250235">
    <property type="component" value="Unassembled WGS sequence"/>
</dbReference>
<reference evidence="2 3" key="1">
    <citation type="journal article" date="2015" name="Proc. Natl. Acad. Sci. U.S.A.">
        <title>The resurrection genome of Boea hygrometrica: A blueprint for survival of dehydration.</title>
        <authorList>
            <person name="Xiao L."/>
            <person name="Yang G."/>
            <person name="Zhang L."/>
            <person name="Yang X."/>
            <person name="Zhao S."/>
            <person name="Ji Z."/>
            <person name="Zhou Q."/>
            <person name="Hu M."/>
            <person name="Wang Y."/>
            <person name="Chen M."/>
            <person name="Xu Y."/>
            <person name="Jin H."/>
            <person name="Xiao X."/>
            <person name="Hu G."/>
            <person name="Bao F."/>
            <person name="Hu Y."/>
            <person name="Wan P."/>
            <person name="Li L."/>
            <person name="Deng X."/>
            <person name="Kuang T."/>
            <person name="Xiang C."/>
            <person name="Zhu J.K."/>
            <person name="Oliver M.J."/>
            <person name="He Y."/>
        </authorList>
    </citation>
    <scope>NUCLEOTIDE SEQUENCE [LARGE SCALE GENOMIC DNA]</scope>
    <source>
        <strain evidence="3">cv. XS01</strain>
    </source>
</reference>
<feature type="compositionally biased region" description="Acidic residues" evidence="1">
    <location>
        <begin position="299"/>
        <end position="311"/>
    </location>
</feature>
<evidence type="ECO:0000256" key="1">
    <source>
        <dbReference type="SAM" id="MobiDB-lite"/>
    </source>
</evidence>
<feature type="compositionally biased region" description="Basic and acidic residues" evidence="1">
    <location>
        <begin position="312"/>
        <end position="325"/>
    </location>
</feature>
<sequence length="365" mass="41551">MKGGRDGKGPPSADLLICFPSRAHLTLMPKPICSPARPLESRNCQNHRPNRSRHLRRPSCGGTAAGRGHTSPLFWAKTKPTNSDISEPTSPKVTCAGQIKVRPKPSSCKNWQSVMEEIERLHNNKKQKKRAAWMEALGFKKDVMQFLTCLRSLRFDFRCFGSFPSAEITSDDDDDEDDDNEEDEDQFEDAEYTNGEGLNIQSSTGKMNDKCDESDESRTIFSKWFMILQQNTDRSKEMIPDIKDNQRKTIKSLFDEELMMEDDDETPPVPCVPPSNALLLMRCRSAPAKSWQEQKDEEEKGETDEEKEEQSEEKCEKTGNEESKESLVVMAYGADFSKFSSDIAKETWVVGGIRDLLSRSRSWKR</sequence>
<gene>
    <name evidence="2" type="ORF">F511_13710</name>
</gene>
<evidence type="ECO:0000313" key="2">
    <source>
        <dbReference type="EMBL" id="KZV28915.1"/>
    </source>
</evidence>
<name>A0A2Z7B550_9LAMI</name>
<organism evidence="2 3">
    <name type="scientific">Dorcoceras hygrometricum</name>
    <dbReference type="NCBI Taxonomy" id="472368"/>
    <lineage>
        <taxon>Eukaryota</taxon>
        <taxon>Viridiplantae</taxon>
        <taxon>Streptophyta</taxon>
        <taxon>Embryophyta</taxon>
        <taxon>Tracheophyta</taxon>
        <taxon>Spermatophyta</taxon>
        <taxon>Magnoliopsida</taxon>
        <taxon>eudicotyledons</taxon>
        <taxon>Gunneridae</taxon>
        <taxon>Pentapetalae</taxon>
        <taxon>asterids</taxon>
        <taxon>lamiids</taxon>
        <taxon>Lamiales</taxon>
        <taxon>Gesneriaceae</taxon>
        <taxon>Didymocarpoideae</taxon>
        <taxon>Trichosporeae</taxon>
        <taxon>Loxocarpinae</taxon>
        <taxon>Dorcoceras</taxon>
    </lineage>
</organism>
<dbReference type="PANTHER" id="PTHR33448">
    <property type="entry name" value="CHLOROPLAST PROTEIN HCF243-RELATED"/>
    <property type="match status" value="1"/>
</dbReference>
<dbReference type="OrthoDB" id="1919674at2759"/>
<evidence type="ECO:0000313" key="3">
    <source>
        <dbReference type="Proteomes" id="UP000250235"/>
    </source>
</evidence>
<feature type="region of interest" description="Disordered" evidence="1">
    <location>
        <begin position="287"/>
        <end position="326"/>
    </location>
</feature>
<dbReference type="AlphaFoldDB" id="A0A2Z7B550"/>
<dbReference type="EMBL" id="KV010000">
    <property type="protein sequence ID" value="KZV28915.1"/>
    <property type="molecule type" value="Genomic_DNA"/>
</dbReference>